<feature type="transmembrane region" description="Helical" evidence="1">
    <location>
        <begin position="18"/>
        <end position="38"/>
    </location>
</feature>
<feature type="transmembrane region" description="Helical" evidence="1">
    <location>
        <begin position="77"/>
        <end position="96"/>
    </location>
</feature>
<feature type="transmembrane region" description="Helical" evidence="1">
    <location>
        <begin position="50"/>
        <end position="70"/>
    </location>
</feature>
<keyword evidence="4" id="KW-1185">Reference proteome</keyword>
<name>A0ABS4XFA9_9MICC</name>
<protein>
    <submittedName>
        <fullName evidence="3">Endonuclease/exonuclease/phosphatase (EEP) superfamily protein YafD</fullName>
    </submittedName>
</protein>
<keyword evidence="3" id="KW-0255">Endonuclease</keyword>
<dbReference type="GO" id="GO:0004519">
    <property type="term" value="F:endonuclease activity"/>
    <property type="evidence" value="ECO:0007669"/>
    <property type="project" value="UniProtKB-KW"/>
</dbReference>
<organism evidence="3 4">
    <name type="scientific">Paeniglutamicibacter kerguelensis</name>
    <dbReference type="NCBI Taxonomy" id="254788"/>
    <lineage>
        <taxon>Bacteria</taxon>
        <taxon>Bacillati</taxon>
        <taxon>Actinomycetota</taxon>
        <taxon>Actinomycetes</taxon>
        <taxon>Micrococcales</taxon>
        <taxon>Micrococcaceae</taxon>
        <taxon>Paeniglutamicibacter</taxon>
    </lineage>
</organism>
<keyword evidence="1" id="KW-1133">Transmembrane helix</keyword>
<dbReference type="RefSeq" id="WP_209997285.1">
    <property type="nucleotide sequence ID" value="NZ_BAAAJY010000002.1"/>
</dbReference>
<keyword evidence="1" id="KW-0472">Membrane</keyword>
<comment type="caution">
    <text evidence="3">The sequence shown here is derived from an EMBL/GenBank/DDBJ whole genome shotgun (WGS) entry which is preliminary data.</text>
</comment>
<sequence>MHPLSADPVPPLPRRRTWAAGIGWALLVPVLLLLGLRLTGLSVGTPWVQLLSLTPLFIVPSLGALLFFALARRTFPALVAAGAAIALAVLLVAPFAPAGNVRGTATQDCSAPGLRMMSLNARLGRADAAAVVETVRREQVQLLAIQEFTPALGAELSAAGLDELLPHTTQVPEGGAAGAGIFSQFPLTVRDVPGLDSMSFENPTASFTVFGSDGRERRVEITNVHTFPPLPDAVDSWRHDLAALAAVNTGGGTRILAGDFNATYDHREFRDLLHANADAPLSDASTGGLARLQPTWPREHQYSPGIVIDHVLTSADVSTCDYATGRIPGSDHAAVLVTLNFG</sequence>
<dbReference type="InterPro" id="IPR005135">
    <property type="entry name" value="Endo/exonuclease/phosphatase"/>
</dbReference>
<feature type="domain" description="Endonuclease/exonuclease/phosphatase" evidence="2">
    <location>
        <begin position="117"/>
        <end position="332"/>
    </location>
</feature>
<keyword evidence="3" id="KW-0378">Hydrolase</keyword>
<evidence type="ECO:0000259" key="2">
    <source>
        <dbReference type="Pfam" id="PF03372"/>
    </source>
</evidence>
<proteinExistence type="predicted"/>
<reference evidence="3 4" key="1">
    <citation type="submission" date="2021-03" db="EMBL/GenBank/DDBJ databases">
        <title>Sequencing the genomes of 1000 actinobacteria strains.</title>
        <authorList>
            <person name="Klenk H.-P."/>
        </authorList>
    </citation>
    <scope>NUCLEOTIDE SEQUENCE [LARGE SCALE GENOMIC DNA]</scope>
    <source>
        <strain evidence="3 4">DSM 15797</strain>
    </source>
</reference>
<dbReference type="EMBL" id="JAGIOF010000001">
    <property type="protein sequence ID" value="MBP2386379.1"/>
    <property type="molecule type" value="Genomic_DNA"/>
</dbReference>
<gene>
    <name evidence="3" type="ORF">JOF47_001890</name>
</gene>
<evidence type="ECO:0000256" key="1">
    <source>
        <dbReference type="SAM" id="Phobius"/>
    </source>
</evidence>
<dbReference type="InterPro" id="IPR036691">
    <property type="entry name" value="Endo/exonu/phosph_ase_sf"/>
</dbReference>
<dbReference type="Pfam" id="PF03372">
    <property type="entry name" value="Exo_endo_phos"/>
    <property type="match status" value="1"/>
</dbReference>
<accession>A0ABS4XFA9</accession>
<evidence type="ECO:0000313" key="3">
    <source>
        <dbReference type="EMBL" id="MBP2386379.1"/>
    </source>
</evidence>
<evidence type="ECO:0000313" key="4">
    <source>
        <dbReference type="Proteomes" id="UP001296993"/>
    </source>
</evidence>
<dbReference type="Proteomes" id="UP001296993">
    <property type="component" value="Unassembled WGS sequence"/>
</dbReference>
<dbReference type="SUPFAM" id="SSF56219">
    <property type="entry name" value="DNase I-like"/>
    <property type="match status" value="1"/>
</dbReference>
<keyword evidence="3" id="KW-0540">Nuclease</keyword>
<keyword evidence="1" id="KW-0812">Transmembrane</keyword>
<dbReference type="Gene3D" id="3.60.10.10">
    <property type="entry name" value="Endonuclease/exonuclease/phosphatase"/>
    <property type="match status" value="1"/>
</dbReference>